<keyword evidence="5" id="KW-0378">Hydrolase</keyword>
<dbReference type="PANTHER" id="PTHR47466:SF1">
    <property type="entry name" value="METALLOPROTEASE MEP1 (AFU_ORTHOLOGUE AFUA_1G07730)-RELATED"/>
    <property type="match status" value="1"/>
</dbReference>
<evidence type="ECO:0000256" key="3">
    <source>
        <dbReference type="ARBA" id="ARBA00022723"/>
    </source>
</evidence>
<comment type="caution">
    <text evidence="12">The sequence shown here is derived from an EMBL/GenBank/DDBJ whole genome shotgun (WGS) entry which is preliminary data.</text>
</comment>
<feature type="domain" description="Peptidase M43 pregnancy-associated plasma-A" evidence="11">
    <location>
        <begin position="226"/>
        <end position="317"/>
    </location>
</feature>
<keyword evidence="7 12" id="KW-0482">Metalloprotease</keyword>
<feature type="region of interest" description="Disordered" evidence="9">
    <location>
        <begin position="257"/>
        <end position="276"/>
    </location>
</feature>
<evidence type="ECO:0000313" key="13">
    <source>
        <dbReference type="Proteomes" id="UP001501237"/>
    </source>
</evidence>
<protein>
    <submittedName>
        <fullName evidence="12">Zinc metalloprotease</fullName>
    </submittedName>
</protein>
<evidence type="ECO:0000256" key="1">
    <source>
        <dbReference type="ARBA" id="ARBA00008721"/>
    </source>
</evidence>
<evidence type="ECO:0000256" key="10">
    <source>
        <dbReference type="SAM" id="SignalP"/>
    </source>
</evidence>
<dbReference type="InterPro" id="IPR024079">
    <property type="entry name" value="MetalloPept_cat_dom_sf"/>
</dbReference>
<keyword evidence="6" id="KW-0862">Zinc</keyword>
<evidence type="ECO:0000256" key="5">
    <source>
        <dbReference type="ARBA" id="ARBA00022801"/>
    </source>
</evidence>
<evidence type="ECO:0000256" key="8">
    <source>
        <dbReference type="ARBA" id="ARBA00023157"/>
    </source>
</evidence>
<evidence type="ECO:0000259" key="11">
    <source>
        <dbReference type="Pfam" id="PF05572"/>
    </source>
</evidence>
<feature type="signal peptide" evidence="10">
    <location>
        <begin position="1"/>
        <end position="23"/>
    </location>
</feature>
<keyword evidence="2" id="KW-0645">Protease</keyword>
<evidence type="ECO:0000256" key="2">
    <source>
        <dbReference type="ARBA" id="ARBA00022670"/>
    </source>
</evidence>
<sequence length="325" mass="35388">MKRAVKYAAIGLAVTAAASIPHATRQEAVAAAPEKPEKVCAGEATDTTGARVRAGSHATEPNAAVSPKTAAAVEQALNQTARVSQSGRANALRAAVDEWISIPVWFHVLKDGKKGDVSKAMLQKQLDVLDATYRGKTGGYNAHVNFWIKGITRTNNKAWFTSPRKYEAAYKKKLHKGGKGTLNFYTANLGSELLGWATWPWDYKKKPKLDGVVVHYGSLPGSTIKNYNLGYSGTHETGHWLGLYHTFGRNYPSQDGCEAGDRVTDTPDESEPASGCPLIAPDTCDAPGTDPIHNFMDYSYDTCMTQFTAGQSTRLHNTWKHYRAP</sequence>
<dbReference type="EMBL" id="BAAAUV010000017">
    <property type="protein sequence ID" value="GAA3227254.1"/>
    <property type="molecule type" value="Genomic_DNA"/>
</dbReference>
<gene>
    <name evidence="12" type="ORF">GCM10010468_55950</name>
</gene>
<evidence type="ECO:0000256" key="4">
    <source>
        <dbReference type="ARBA" id="ARBA00022729"/>
    </source>
</evidence>
<dbReference type="PANTHER" id="PTHR47466">
    <property type="match status" value="1"/>
</dbReference>
<dbReference type="Proteomes" id="UP001501237">
    <property type="component" value="Unassembled WGS sequence"/>
</dbReference>
<dbReference type="CDD" id="cd04275">
    <property type="entry name" value="ZnMc_pappalysin_like"/>
    <property type="match status" value="1"/>
</dbReference>
<evidence type="ECO:0000256" key="9">
    <source>
        <dbReference type="SAM" id="MobiDB-lite"/>
    </source>
</evidence>
<dbReference type="Gene3D" id="3.40.390.10">
    <property type="entry name" value="Collagenase (Catalytic Domain)"/>
    <property type="match status" value="1"/>
</dbReference>
<keyword evidence="4 10" id="KW-0732">Signal</keyword>
<accession>A0ABP6QH30</accession>
<dbReference type="Pfam" id="PF05572">
    <property type="entry name" value="Peptidase_M43"/>
    <property type="match status" value="1"/>
</dbReference>
<reference evidence="13" key="1">
    <citation type="journal article" date="2019" name="Int. J. Syst. Evol. Microbiol.">
        <title>The Global Catalogue of Microorganisms (GCM) 10K type strain sequencing project: providing services to taxonomists for standard genome sequencing and annotation.</title>
        <authorList>
            <consortium name="The Broad Institute Genomics Platform"/>
            <consortium name="The Broad Institute Genome Sequencing Center for Infectious Disease"/>
            <person name="Wu L."/>
            <person name="Ma J."/>
        </authorList>
    </citation>
    <scope>NUCLEOTIDE SEQUENCE [LARGE SCALE GENOMIC DNA]</scope>
    <source>
        <strain evidence="13">JCM 9377</strain>
    </source>
</reference>
<organism evidence="12 13">
    <name type="scientific">Actinocorallia longicatena</name>
    <dbReference type="NCBI Taxonomy" id="111803"/>
    <lineage>
        <taxon>Bacteria</taxon>
        <taxon>Bacillati</taxon>
        <taxon>Actinomycetota</taxon>
        <taxon>Actinomycetes</taxon>
        <taxon>Streptosporangiales</taxon>
        <taxon>Thermomonosporaceae</taxon>
        <taxon>Actinocorallia</taxon>
    </lineage>
</organism>
<name>A0ABP6QH30_9ACTN</name>
<evidence type="ECO:0000313" key="12">
    <source>
        <dbReference type="EMBL" id="GAA3227254.1"/>
    </source>
</evidence>
<comment type="similarity">
    <text evidence="1">Belongs to the peptidase M43B family.</text>
</comment>
<evidence type="ECO:0000256" key="7">
    <source>
        <dbReference type="ARBA" id="ARBA00023049"/>
    </source>
</evidence>
<keyword evidence="13" id="KW-1185">Reference proteome</keyword>
<dbReference type="GO" id="GO:0008237">
    <property type="term" value="F:metallopeptidase activity"/>
    <property type="evidence" value="ECO:0007669"/>
    <property type="project" value="UniProtKB-KW"/>
</dbReference>
<keyword evidence="3" id="KW-0479">Metal-binding</keyword>
<dbReference type="InterPro" id="IPR008754">
    <property type="entry name" value="Peptidase_M43"/>
</dbReference>
<feature type="chain" id="PRO_5045629128" evidence="10">
    <location>
        <begin position="24"/>
        <end position="325"/>
    </location>
</feature>
<proteinExistence type="inferred from homology"/>
<evidence type="ECO:0000256" key="6">
    <source>
        <dbReference type="ARBA" id="ARBA00022833"/>
    </source>
</evidence>
<keyword evidence="8" id="KW-1015">Disulfide bond</keyword>
<dbReference type="RefSeq" id="WP_344834036.1">
    <property type="nucleotide sequence ID" value="NZ_BAAAUV010000017.1"/>
</dbReference>
<dbReference type="SUPFAM" id="SSF55486">
    <property type="entry name" value="Metalloproteases ('zincins'), catalytic domain"/>
    <property type="match status" value="1"/>
</dbReference>